<dbReference type="EMBL" id="CAJRAU010000007">
    <property type="protein sequence ID" value="CAG5072954.1"/>
    <property type="molecule type" value="Genomic_DNA"/>
</dbReference>
<reference evidence="1 2" key="1">
    <citation type="submission" date="2021-04" db="EMBL/GenBank/DDBJ databases">
        <authorList>
            <person name="Rodrigo-Torres L."/>
            <person name="Arahal R. D."/>
            <person name="Lucena T."/>
        </authorList>
    </citation>
    <scope>NUCLEOTIDE SEQUENCE [LARGE SCALE GENOMIC DNA]</scope>
    <source>
        <strain evidence="1 2">CECT 9623</strain>
    </source>
</reference>
<gene>
    <name evidence="1" type="ORF">DYBT9623_04489</name>
</gene>
<accession>A0ABN7RCK0</accession>
<sequence length="91" mass="10866">MVFSERHSAIGKKLSEIEYLNQRKKTCLGKLPKSRNYFNRLLLADWQEIIRKTQYLFKYGYLHAPLLITRVSIEQVVNTLRIDFVRSARFC</sequence>
<evidence type="ECO:0000313" key="2">
    <source>
        <dbReference type="Proteomes" id="UP000679725"/>
    </source>
</evidence>
<evidence type="ECO:0000313" key="1">
    <source>
        <dbReference type="EMBL" id="CAG5072954.1"/>
    </source>
</evidence>
<name>A0ABN7RCK0_9BACT</name>
<comment type="caution">
    <text evidence="1">The sequence shown here is derived from an EMBL/GenBank/DDBJ whole genome shotgun (WGS) entry which is preliminary data.</text>
</comment>
<dbReference type="Proteomes" id="UP000679725">
    <property type="component" value="Unassembled WGS sequence"/>
</dbReference>
<organism evidence="1 2">
    <name type="scientific">Dyadobacter linearis</name>
    <dbReference type="NCBI Taxonomy" id="2823330"/>
    <lineage>
        <taxon>Bacteria</taxon>
        <taxon>Pseudomonadati</taxon>
        <taxon>Bacteroidota</taxon>
        <taxon>Cytophagia</taxon>
        <taxon>Cytophagales</taxon>
        <taxon>Spirosomataceae</taxon>
        <taxon>Dyadobacter</taxon>
    </lineage>
</organism>
<proteinExistence type="predicted"/>
<keyword evidence="2" id="KW-1185">Reference proteome</keyword>
<protein>
    <submittedName>
        <fullName evidence="1">Uncharacterized protein</fullName>
    </submittedName>
</protein>